<dbReference type="AlphaFoldDB" id="A0A2L2LM31"/>
<protein>
    <submittedName>
        <fullName evidence="1">Uncharacterized protein</fullName>
    </submittedName>
</protein>
<organism evidence="1 2">
    <name type="scientific">Agrobacterium tumefaciens</name>
    <dbReference type="NCBI Taxonomy" id="358"/>
    <lineage>
        <taxon>Bacteria</taxon>
        <taxon>Pseudomonadati</taxon>
        <taxon>Pseudomonadota</taxon>
        <taxon>Alphaproteobacteria</taxon>
        <taxon>Hyphomicrobiales</taxon>
        <taxon>Rhizobiaceae</taxon>
        <taxon>Rhizobium/Agrobacterium group</taxon>
        <taxon>Agrobacterium</taxon>
        <taxon>Agrobacterium tumefaciens complex</taxon>
    </lineage>
</organism>
<sequence length="151" mass="16295">MFEIPVIDERLRQIAPGFRAVSIHVDATSAGQGSLDPRVLAQACDIAIAGGPGWTEAHLASWADTYIRFGACQSARNVDPLSACNLGSDAISMTSRHSDDACFKQIELSAPVHLPLDELELCDLTFRLAIRPLGGYRILDCVSVSDNAIRE</sequence>
<reference evidence="1 2" key="1">
    <citation type="submission" date="2018-02" db="EMBL/GenBank/DDBJ databases">
        <title>Complete genome sequence of Agrobacterium tumefaciens 1D1609.</title>
        <authorList>
            <person name="Cho S.-T."/>
            <person name="Haryono M."/>
            <person name="Chang H.-H."/>
            <person name="Santos M.N."/>
            <person name="Lai E.-M."/>
            <person name="Kuo C.-H."/>
        </authorList>
    </citation>
    <scope>NUCLEOTIDE SEQUENCE [LARGE SCALE GENOMIC DNA]</scope>
    <source>
        <strain evidence="1 2">1D1609</strain>
        <plasmid evidence="2">Plasmid pat1d1609a</plasmid>
    </source>
</reference>
<geneLocation type="plasmid" evidence="2">
    <name>pat1d1609a</name>
</geneLocation>
<evidence type="ECO:0000313" key="2">
    <source>
        <dbReference type="Proteomes" id="UP000237717"/>
    </source>
</evidence>
<accession>A0A2L2LM31</accession>
<dbReference type="EMBL" id="CP026927">
    <property type="protein sequence ID" value="AVH45387.1"/>
    <property type="molecule type" value="Genomic_DNA"/>
</dbReference>
<proteinExistence type="predicted"/>
<name>A0A2L2LM31_AGRTU</name>
<dbReference type="Proteomes" id="UP000237717">
    <property type="component" value="Plasmid pAt1D1609a"/>
</dbReference>
<keyword evidence="1" id="KW-0614">Plasmid</keyword>
<gene>
    <name evidence="1" type="ORF">At1D1609_53540</name>
</gene>
<evidence type="ECO:0000313" key="1">
    <source>
        <dbReference type="EMBL" id="AVH45387.1"/>
    </source>
</evidence>